<protein>
    <submittedName>
        <fullName evidence="2">Uncharacterized protein</fullName>
    </submittedName>
</protein>
<feature type="region of interest" description="Disordered" evidence="1">
    <location>
        <begin position="107"/>
        <end position="135"/>
    </location>
</feature>
<dbReference type="Proteomes" id="UP000314294">
    <property type="component" value="Unassembled WGS sequence"/>
</dbReference>
<sequence>MKTPATERYLAHLWTAGRAVDAVGRLVEVVMKHRPGLTTTLRKHHDQPTSAAEGRGLLQRQEAVATETALELKEAGNDVPPTFSQLLAETGKVGLLKVSVEPTCEPSGLTNLQFEPVPDISTTPPAEETETVAAN</sequence>
<accession>A0A4Z2J4H3</accession>
<gene>
    <name evidence="2" type="ORF">EYF80_004605</name>
</gene>
<name>A0A4Z2J4H3_9TELE</name>
<evidence type="ECO:0000313" key="2">
    <source>
        <dbReference type="EMBL" id="TNN85255.1"/>
    </source>
</evidence>
<evidence type="ECO:0000256" key="1">
    <source>
        <dbReference type="SAM" id="MobiDB-lite"/>
    </source>
</evidence>
<feature type="compositionally biased region" description="Low complexity" evidence="1">
    <location>
        <begin position="122"/>
        <end position="135"/>
    </location>
</feature>
<dbReference type="AlphaFoldDB" id="A0A4Z2J4H3"/>
<comment type="caution">
    <text evidence="2">The sequence shown here is derived from an EMBL/GenBank/DDBJ whole genome shotgun (WGS) entry which is preliminary data.</text>
</comment>
<proteinExistence type="predicted"/>
<reference evidence="2 3" key="1">
    <citation type="submission" date="2019-03" db="EMBL/GenBank/DDBJ databases">
        <title>First draft genome of Liparis tanakae, snailfish: a comprehensive survey of snailfish specific genes.</title>
        <authorList>
            <person name="Kim W."/>
            <person name="Song I."/>
            <person name="Jeong J.-H."/>
            <person name="Kim D."/>
            <person name="Kim S."/>
            <person name="Ryu S."/>
            <person name="Song J.Y."/>
            <person name="Lee S.K."/>
        </authorList>
    </citation>
    <scope>NUCLEOTIDE SEQUENCE [LARGE SCALE GENOMIC DNA]</scope>
    <source>
        <tissue evidence="2">Muscle</tissue>
    </source>
</reference>
<evidence type="ECO:0000313" key="3">
    <source>
        <dbReference type="Proteomes" id="UP000314294"/>
    </source>
</evidence>
<dbReference type="EMBL" id="SRLO01000022">
    <property type="protein sequence ID" value="TNN85255.1"/>
    <property type="molecule type" value="Genomic_DNA"/>
</dbReference>
<organism evidence="2 3">
    <name type="scientific">Liparis tanakae</name>
    <name type="common">Tanaka's snailfish</name>
    <dbReference type="NCBI Taxonomy" id="230148"/>
    <lineage>
        <taxon>Eukaryota</taxon>
        <taxon>Metazoa</taxon>
        <taxon>Chordata</taxon>
        <taxon>Craniata</taxon>
        <taxon>Vertebrata</taxon>
        <taxon>Euteleostomi</taxon>
        <taxon>Actinopterygii</taxon>
        <taxon>Neopterygii</taxon>
        <taxon>Teleostei</taxon>
        <taxon>Neoteleostei</taxon>
        <taxon>Acanthomorphata</taxon>
        <taxon>Eupercaria</taxon>
        <taxon>Perciformes</taxon>
        <taxon>Cottioidei</taxon>
        <taxon>Cottales</taxon>
        <taxon>Liparidae</taxon>
        <taxon>Liparis</taxon>
    </lineage>
</organism>
<keyword evidence="3" id="KW-1185">Reference proteome</keyword>